<dbReference type="PANTHER" id="PTHR32308">
    <property type="entry name" value="LYASE BETA SUBUNIT, PUTATIVE (AFU_ORTHOLOGUE AFUA_4G13030)-RELATED"/>
    <property type="match status" value="1"/>
</dbReference>
<name>A0A4R8V7D9_9MICO</name>
<reference evidence="7 8" key="1">
    <citation type="submission" date="2019-03" db="EMBL/GenBank/DDBJ databases">
        <title>Genomics of glacier-inhabiting Cryobacterium strains.</title>
        <authorList>
            <person name="Liu Q."/>
            <person name="Xin Y.-H."/>
        </authorList>
    </citation>
    <scope>NUCLEOTIDE SEQUENCE [LARGE SCALE GENOMIC DNA]</scope>
    <source>
        <strain evidence="7 8">CGMCC 1.10440</strain>
    </source>
</reference>
<feature type="domain" description="HpcH/HpaI aldolase/citrate lyase" evidence="6">
    <location>
        <begin position="9"/>
        <end position="210"/>
    </location>
</feature>
<dbReference type="GO" id="GO:0016829">
    <property type="term" value="F:lyase activity"/>
    <property type="evidence" value="ECO:0007669"/>
    <property type="project" value="UniProtKB-KW"/>
</dbReference>
<keyword evidence="3 5" id="KW-0460">Magnesium</keyword>
<sequence length="270" mass="28277">MSFDFPSALLFCPADRPDRFDKAAARSPGVILDLEDAVAADDKPAAREALVAHQLDPATTIVRVNAADSDDFAADLAVLERTHYRTVMLPKARSPHQIGALDGYGVVALCETAEGVLAAPALAAHDSVVALMWGAEDLVASLGGTSSRDRDGRYRDVARHARSSVLLAAGSHRKAAIDAVHVAIDDLDGLAAEAQDAAASGFAASACIHPGQVAAILEAYRPSAEEFAWAQGVIAAASNENGVFRYEGMMVDEPVLRHAAGILRRSDAGK</sequence>
<comment type="caution">
    <text evidence="7">The sequence shown here is derived from an EMBL/GenBank/DDBJ whole genome shotgun (WGS) entry which is preliminary data.</text>
</comment>
<dbReference type="InterPro" id="IPR040442">
    <property type="entry name" value="Pyrv_kinase-like_dom_sf"/>
</dbReference>
<keyword evidence="7" id="KW-0456">Lyase</keyword>
<proteinExistence type="predicted"/>
<dbReference type="OrthoDB" id="5172636at2"/>
<dbReference type="InterPro" id="IPR011206">
    <property type="entry name" value="Citrate_lyase_beta/mcl1/mcl2"/>
</dbReference>
<feature type="binding site" evidence="4">
    <location>
        <position position="63"/>
    </location>
    <ligand>
        <name>substrate</name>
    </ligand>
</feature>
<evidence type="ECO:0000256" key="1">
    <source>
        <dbReference type="ARBA" id="ARBA00001946"/>
    </source>
</evidence>
<evidence type="ECO:0000313" key="8">
    <source>
        <dbReference type="Proteomes" id="UP000298488"/>
    </source>
</evidence>
<dbReference type="SUPFAM" id="SSF51621">
    <property type="entry name" value="Phosphoenolpyruvate/pyruvate domain"/>
    <property type="match status" value="1"/>
</dbReference>
<dbReference type="GO" id="GO:0000287">
    <property type="term" value="F:magnesium ion binding"/>
    <property type="evidence" value="ECO:0007669"/>
    <property type="project" value="TreeGrafter"/>
</dbReference>
<evidence type="ECO:0000256" key="3">
    <source>
        <dbReference type="ARBA" id="ARBA00022842"/>
    </source>
</evidence>
<dbReference type="Pfam" id="PF03328">
    <property type="entry name" value="HpcH_HpaI"/>
    <property type="match status" value="1"/>
</dbReference>
<dbReference type="Gene3D" id="3.20.20.60">
    <property type="entry name" value="Phosphoenolpyruvate-binding domains"/>
    <property type="match status" value="1"/>
</dbReference>
<protein>
    <submittedName>
        <fullName evidence="7">CoA ester lyase</fullName>
    </submittedName>
</protein>
<dbReference type="Proteomes" id="UP000298488">
    <property type="component" value="Unassembled WGS sequence"/>
</dbReference>
<feature type="binding site" evidence="5">
    <location>
        <position position="111"/>
    </location>
    <ligand>
        <name>Mg(2+)</name>
        <dbReference type="ChEBI" id="CHEBI:18420"/>
    </ligand>
</feature>
<comment type="cofactor">
    <cofactor evidence="1">
        <name>Mg(2+)</name>
        <dbReference type="ChEBI" id="CHEBI:18420"/>
    </cofactor>
</comment>
<evidence type="ECO:0000256" key="2">
    <source>
        <dbReference type="ARBA" id="ARBA00022723"/>
    </source>
</evidence>
<evidence type="ECO:0000313" key="7">
    <source>
        <dbReference type="EMBL" id="TFB79034.1"/>
    </source>
</evidence>
<dbReference type="EMBL" id="SOFI01000003">
    <property type="protein sequence ID" value="TFB79034.1"/>
    <property type="molecule type" value="Genomic_DNA"/>
</dbReference>
<keyword evidence="2 5" id="KW-0479">Metal-binding</keyword>
<dbReference type="RefSeq" id="WP_104094917.1">
    <property type="nucleotide sequence ID" value="NZ_JACHBP010000001.1"/>
</dbReference>
<accession>A0A4R8V7D9</accession>
<feature type="binding site" evidence="4">
    <location>
        <position position="111"/>
    </location>
    <ligand>
        <name>substrate</name>
    </ligand>
</feature>
<dbReference type="InterPro" id="IPR005000">
    <property type="entry name" value="Aldolase/citrate-lyase_domain"/>
</dbReference>
<dbReference type="AlphaFoldDB" id="A0A4R8V7D9"/>
<evidence type="ECO:0000256" key="4">
    <source>
        <dbReference type="PIRSR" id="PIRSR015582-1"/>
    </source>
</evidence>
<feature type="binding site" evidence="5">
    <location>
        <position position="137"/>
    </location>
    <ligand>
        <name>Mg(2+)</name>
        <dbReference type="ChEBI" id="CHEBI:18420"/>
    </ligand>
</feature>
<organism evidence="7 8">
    <name type="scientific">Terrimesophilobacter mesophilus</name>
    <dbReference type="NCBI Taxonomy" id="433647"/>
    <lineage>
        <taxon>Bacteria</taxon>
        <taxon>Bacillati</taxon>
        <taxon>Actinomycetota</taxon>
        <taxon>Actinomycetes</taxon>
        <taxon>Micrococcales</taxon>
        <taxon>Microbacteriaceae</taxon>
        <taxon>Terrimesophilobacter</taxon>
    </lineage>
</organism>
<evidence type="ECO:0000259" key="6">
    <source>
        <dbReference type="Pfam" id="PF03328"/>
    </source>
</evidence>
<dbReference type="InterPro" id="IPR015813">
    <property type="entry name" value="Pyrv/PenolPyrv_kinase-like_dom"/>
</dbReference>
<gene>
    <name evidence="7" type="ORF">E3N84_02535</name>
</gene>
<keyword evidence="8" id="KW-1185">Reference proteome</keyword>
<dbReference type="PIRSF" id="PIRSF015582">
    <property type="entry name" value="Cit_lyase_B"/>
    <property type="match status" value="1"/>
</dbReference>
<dbReference type="PANTHER" id="PTHR32308:SF10">
    <property type="entry name" value="CITRATE LYASE SUBUNIT BETA"/>
    <property type="match status" value="1"/>
</dbReference>
<evidence type="ECO:0000256" key="5">
    <source>
        <dbReference type="PIRSR" id="PIRSR015582-2"/>
    </source>
</evidence>
<dbReference type="GO" id="GO:0006107">
    <property type="term" value="P:oxaloacetate metabolic process"/>
    <property type="evidence" value="ECO:0007669"/>
    <property type="project" value="TreeGrafter"/>
</dbReference>